<dbReference type="Proteomes" id="UP000606600">
    <property type="component" value="Unassembled WGS sequence"/>
</dbReference>
<feature type="transmembrane region" description="Helical" evidence="2">
    <location>
        <begin position="143"/>
        <end position="163"/>
    </location>
</feature>
<feature type="transmembrane region" description="Helical" evidence="2">
    <location>
        <begin position="268"/>
        <end position="292"/>
    </location>
</feature>
<keyword evidence="2" id="KW-1133">Transmembrane helix</keyword>
<feature type="transmembrane region" description="Helical" evidence="2">
    <location>
        <begin position="58"/>
        <end position="77"/>
    </location>
</feature>
<evidence type="ECO:0000256" key="1">
    <source>
        <dbReference type="SAM" id="Coils"/>
    </source>
</evidence>
<keyword evidence="2" id="KW-0812">Transmembrane</keyword>
<feature type="transmembrane region" description="Helical" evidence="2">
    <location>
        <begin position="227"/>
        <end position="248"/>
    </location>
</feature>
<keyword evidence="2" id="KW-0472">Membrane</keyword>
<accession>A0ABR7WUV3</accession>
<dbReference type="RefSeq" id="WP_191189678.1">
    <property type="nucleotide sequence ID" value="NZ_JACWMY010000007.1"/>
</dbReference>
<feature type="transmembrane region" description="Helical" evidence="2">
    <location>
        <begin position="89"/>
        <end position="107"/>
    </location>
</feature>
<proteinExistence type="predicted"/>
<evidence type="ECO:0000256" key="2">
    <source>
        <dbReference type="SAM" id="Phobius"/>
    </source>
</evidence>
<keyword evidence="1" id="KW-0175">Coiled coil</keyword>
<reference evidence="3 4" key="1">
    <citation type="submission" date="2020-09" db="EMBL/GenBank/DDBJ databases">
        <title>Novel species of Mucilaginibacter isolated from a glacier on the Tibetan Plateau.</title>
        <authorList>
            <person name="Liu Q."/>
            <person name="Xin Y.-H."/>
        </authorList>
    </citation>
    <scope>NUCLEOTIDE SEQUENCE [LARGE SCALE GENOMIC DNA]</scope>
    <source>
        <strain evidence="3 4">ZT4R22</strain>
    </source>
</reference>
<protein>
    <recommendedName>
        <fullName evidence="5">O-antigen ligase-like membrane protein</fullName>
    </recommendedName>
</protein>
<feature type="transmembrane region" description="Helical" evidence="2">
    <location>
        <begin position="373"/>
        <end position="394"/>
    </location>
</feature>
<evidence type="ECO:0008006" key="5">
    <source>
        <dbReference type="Google" id="ProtNLM"/>
    </source>
</evidence>
<name>A0ABR7WUV3_9SPHI</name>
<feature type="coiled-coil region" evidence="1">
    <location>
        <begin position="445"/>
        <end position="475"/>
    </location>
</feature>
<feature type="transmembrane region" description="Helical" evidence="2">
    <location>
        <begin position="113"/>
        <end position="131"/>
    </location>
</feature>
<keyword evidence="4" id="KW-1185">Reference proteome</keyword>
<gene>
    <name evidence="3" type="ORF">IDJ77_14420</name>
</gene>
<sequence>MSTTLDRNTAVVARNTALNVESRINHAAVVASLKKGIWIYFILLIIEGGLRKWIFPSLATPLLIVRDPVAIWLLVTAWRNGYLPSNNHFYAMVFIGSCALFTAILVGHHSLPVAAYGARILLFHFPLIFLIGKVFDKNDVLRLGTIVLWMSIPMFLLIAMQFYSPQSAFVNKGIGAESQGGGFSGALGYFRPPGTFSFTTGNTQFFSLVGVFVVYFWLNIEQVNRILLIGATIAFIAAIPISISRGLLIQTVLTGAFALASISRTPKLLGRMLGAGIGLIIIVALLSNLPFFKNAIEVLTSRFDTAKESEGTLDNTIVNRIGASILEPFVNSELPFFGFGIGMGTNAGARLLIGRSDVFLIAEGEWGRMIGEMGAIFGIGAILIRMQLVLKMLIQAYKRLKINNMLPWLMVSVSFQAVAQGQWAQPTALGFGVIMGGLTIAAMRLPEQEQQYQRYQEQQALLQQEQQEQLQQQKQQAQPTAGV</sequence>
<organism evidence="3 4">
    <name type="scientific">Mucilaginibacter pankratovii</name>
    <dbReference type="NCBI Taxonomy" id="2772110"/>
    <lineage>
        <taxon>Bacteria</taxon>
        <taxon>Pseudomonadati</taxon>
        <taxon>Bacteroidota</taxon>
        <taxon>Sphingobacteriia</taxon>
        <taxon>Sphingobacteriales</taxon>
        <taxon>Sphingobacteriaceae</taxon>
        <taxon>Mucilaginibacter</taxon>
    </lineage>
</organism>
<feature type="transmembrane region" description="Helical" evidence="2">
    <location>
        <begin position="24"/>
        <end position="46"/>
    </location>
</feature>
<dbReference type="EMBL" id="JACWMY010000007">
    <property type="protein sequence ID" value="MBD1365012.1"/>
    <property type="molecule type" value="Genomic_DNA"/>
</dbReference>
<evidence type="ECO:0000313" key="3">
    <source>
        <dbReference type="EMBL" id="MBD1365012.1"/>
    </source>
</evidence>
<comment type="caution">
    <text evidence="3">The sequence shown here is derived from an EMBL/GenBank/DDBJ whole genome shotgun (WGS) entry which is preliminary data.</text>
</comment>
<feature type="transmembrane region" description="Helical" evidence="2">
    <location>
        <begin position="203"/>
        <end position="220"/>
    </location>
</feature>
<feature type="transmembrane region" description="Helical" evidence="2">
    <location>
        <begin position="429"/>
        <end position="446"/>
    </location>
</feature>
<evidence type="ECO:0000313" key="4">
    <source>
        <dbReference type="Proteomes" id="UP000606600"/>
    </source>
</evidence>